<dbReference type="Proteomes" id="UP000252124">
    <property type="component" value="Unassembled WGS sequence"/>
</dbReference>
<dbReference type="EMBL" id="QNRM01000001">
    <property type="protein sequence ID" value="RBP23927.1"/>
    <property type="molecule type" value="Genomic_DNA"/>
</dbReference>
<feature type="transmembrane region" description="Helical" evidence="1">
    <location>
        <begin position="76"/>
        <end position="96"/>
    </location>
</feature>
<accession>A0AA42WB03</accession>
<protein>
    <submittedName>
        <fullName evidence="2">Uncharacterized protein</fullName>
    </submittedName>
</protein>
<reference evidence="3 4" key="1">
    <citation type="submission" date="2018-06" db="EMBL/GenBank/DDBJ databases">
        <title>Genomic Encyclopedia of Type Strains, Phase III (KMG-III): the genomes of soil and plant-associated and newly described type strains.</title>
        <authorList>
            <person name="Whitman W."/>
        </authorList>
    </citation>
    <scope>NUCLEOTIDE SEQUENCE [LARGE SCALE GENOMIC DNA]</scope>
    <source>
        <strain evidence="3 4">CECT 7342</strain>
    </source>
</reference>
<evidence type="ECO:0000313" key="4">
    <source>
        <dbReference type="Proteomes" id="UP000252124"/>
    </source>
</evidence>
<proteinExistence type="predicted"/>
<evidence type="ECO:0000256" key="1">
    <source>
        <dbReference type="SAM" id="Phobius"/>
    </source>
</evidence>
<keyword evidence="1" id="KW-0472">Membrane</keyword>
<name>A0AA42WB03_9BURK</name>
<evidence type="ECO:0000313" key="3">
    <source>
        <dbReference type="EMBL" id="RBP23927.1"/>
    </source>
</evidence>
<organism evidence="2 5">
    <name type="scientific">Achromobacter marplatensis</name>
    <dbReference type="NCBI Taxonomy" id="470868"/>
    <lineage>
        <taxon>Bacteria</taxon>
        <taxon>Pseudomonadati</taxon>
        <taxon>Pseudomonadota</taxon>
        <taxon>Betaproteobacteria</taxon>
        <taxon>Burkholderiales</taxon>
        <taxon>Alcaligenaceae</taxon>
        <taxon>Achromobacter</taxon>
    </lineage>
</organism>
<keyword evidence="4" id="KW-1185">Reference proteome</keyword>
<keyword evidence="1" id="KW-1133">Transmembrane helix</keyword>
<sequence>MNQFLLALIVLLAAASVVYRYVRRRPHDTGRAIARDVLAGVAVYGLIGPLIGLLVVTFTISLPATLFSLDGVRTAYLFGAMPAVLCGVTAGAFKAARTSWRTPAWICVAGALYGFLFILSVFGAHRLGYVIDAAKAGALPGLAAAIVCTLLFYGRPRQASGPAAQGQ</sequence>
<comment type="caution">
    <text evidence="2">The sequence shown here is derived from an EMBL/GenBank/DDBJ whole genome shotgun (WGS) entry which is preliminary data.</text>
</comment>
<dbReference type="AlphaFoldDB" id="A0AA42WB03"/>
<reference evidence="2" key="2">
    <citation type="submission" date="2022-09" db="EMBL/GenBank/DDBJ databases">
        <title>Intensive care unit water sources are persistently colonized with multi-drug resistant bacteria and are the site of extensive horizontal gene transfer of antibiotic resistance genes.</title>
        <authorList>
            <person name="Diorio-Toth L."/>
        </authorList>
    </citation>
    <scope>NUCLEOTIDE SEQUENCE</scope>
    <source>
        <strain evidence="2">GD03676</strain>
    </source>
</reference>
<feature type="transmembrane region" description="Helical" evidence="1">
    <location>
        <begin position="44"/>
        <end position="69"/>
    </location>
</feature>
<evidence type="ECO:0000313" key="5">
    <source>
        <dbReference type="Proteomes" id="UP001161276"/>
    </source>
</evidence>
<gene>
    <name evidence="3" type="ORF">DFP87_101436</name>
    <name evidence="2" type="ORF">N5K24_16395</name>
</gene>
<keyword evidence="1" id="KW-0812">Transmembrane</keyword>
<evidence type="ECO:0000313" key="2">
    <source>
        <dbReference type="EMBL" id="MDH2051988.1"/>
    </source>
</evidence>
<feature type="transmembrane region" description="Helical" evidence="1">
    <location>
        <begin position="136"/>
        <end position="154"/>
    </location>
</feature>
<feature type="transmembrane region" description="Helical" evidence="1">
    <location>
        <begin position="102"/>
        <end position="124"/>
    </location>
</feature>
<dbReference type="GeneID" id="99729136"/>
<dbReference type="EMBL" id="JAOCKG010000006">
    <property type="protein sequence ID" value="MDH2051988.1"/>
    <property type="molecule type" value="Genomic_DNA"/>
</dbReference>
<dbReference type="Proteomes" id="UP001161276">
    <property type="component" value="Unassembled WGS sequence"/>
</dbReference>
<dbReference type="RefSeq" id="WP_088588179.1">
    <property type="nucleotide sequence ID" value="NZ_CADIJU010000001.1"/>
</dbReference>